<reference evidence="1" key="1">
    <citation type="submission" date="2014-11" db="EMBL/GenBank/DDBJ databases">
        <authorList>
            <person name="Amaro Gonzalez C."/>
        </authorList>
    </citation>
    <scope>NUCLEOTIDE SEQUENCE</scope>
</reference>
<reference evidence="1" key="2">
    <citation type="journal article" date="2015" name="Fish Shellfish Immunol.">
        <title>Early steps in the European eel (Anguilla anguilla)-Vibrio vulnificus interaction in the gills: Role of the RtxA13 toxin.</title>
        <authorList>
            <person name="Callol A."/>
            <person name="Pajuelo D."/>
            <person name="Ebbesson L."/>
            <person name="Teles M."/>
            <person name="MacKenzie S."/>
            <person name="Amaro C."/>
        </authorList>
    </citation>
    <scope>NUCLEOTIDE SEQUENCE</scope>
</reference>
<evidence type="ECO:0000313" key="1">
    <source>
        <dbReference type="EMBL" id="JAH32932.1"/>
    </source>
</evidence>
<organism evidence="1">
    <name type="scientific">Anguilla anguilla</name>
    <name type="common">European freshwater eel</name>
    <name type="synonym">Muraena anguilla</name>
    <dbReference type="NCBI Taxonomy" id="7936"/>
    <lineage>
        <taxon>Eukaryota</taxon>
        <taxon>Metazoa</taxon>
        <taxon>Chordata</taxon>
        <taxon>Craniata</taxon>
        <taxon>Vertebrata</taxon>
        <taxon>Euteleostomi</taxon>
        <taxon>Actinopterygii</taxon>
        <taxon>Neopterygii</taxon>
        <taxon>Teleostei</taxon>
        <taxon>Anguilliformes</taxon>
        <taxon>Anguillidae</taxon>
        <taxon>Anguilla</taxon>
    </lineage>
</organism>
<sequence>MNIQCNKPVLSLMSQKYGFHYSVHFFAGQRTKDSRIIWVVTGCKIRTVA</sequence>
<proteinExistence type="predicted"/>
<dbReference type="EMBL" id="GBXM01075645">
    <property type="protein sequence ID" value="JAH32932.1"/>
    <property type="molecule type" value="Transcribed_RNA"/>
</dbReference>
<protein>
    <submittedName>
        <fullName evidence="1">Uncharacterized protein</fullName>
    </submittedName>
</protein>
<dbReference type="AlphaFoldDB" id="A0A0E9RVT0"/>
<accession>A0A0E9RVT0</accession>
<name>A0A0E9RVT0_ANGAN</name>